<keyword evidence="5 6" id="KW-0460">Magnesium</keyword>
<dbReference type="GO" id="GO:0090729">
    <property type="term" value="F:toxin activity"/>
    <property type="evidence" value="ECO:0007669"/>
    <property type="project" value="UniProtKB-KW"/>
</dbReference>
<dbReference type="Pfam" id="PF01850">
    <property type="entry name" value="PIN"/>
    <property type="match status" value="1"/>
</dbReference>
<dbReference type="OrthoDB" id="9811788at2"/>
<comment type="function">
    <text evidence="6">Toxic component of a toxin-antitoxin (TA) system. An RNase.</text>
</comment>
<dbReference type="InterPro" id="IPR022907">
    <property type="entry name" value="VapC_family"/>
</dbReference>
<dbReference type="InterPro" id="IPR029060">
    <property type="entry name" value="PIN-like_dom_sf"/>
</dbReference>
<dbReference type="SUPFAM" id="SSF88723">
    <property type="entry name" value="PIN domain-like"/>
    <property type="match status" value="1"/>
</dbReference>
<gene>
    <name evidence="6" type="primary">vapC</name>
    <name evidence="8" type="ORF">SAMN04488563_3672</name>
</gene>
<sequence>MILVDTSAWIDYLRAADTPAARELTALIQRGAEVCTTEPVIMELLAGADTPARADALERLTNGLPVLGVDPRLDFRQASAIYLAVRRQGRTVRSLVDCLIAAVALRHDVALLHKDADYGAIADCLPLRAHPV</sequence>
<dbReference type="GO" id="GO:0004540">
    <property type="term" value="F:RNA nuclease activity"/>
    <property type="evidence" value="ECO:0007669"/>
    <property type="project" value="InterPro"/>
</dbReference>
<evidence type="ECO:0000256" key="3">
    <source>
        <dbReference type="ARBA" id="ARBA00022723"/>
    </source>
</evidence>
<dbReference type="InterPro" id="IPR002716">
    <property type="entry name" value="PIN_dom"/>
</dbReference>
<protein>
    <recommendedName>
        <fullName evidence="6">Ribonuclease VapC</fullName>
        <shortName evidence="6">RNase VapC</shortName>
        <ecNumber evidence="6">3.1.-.-</ecNumber>
    </recommendedName>
    <alternativeName>
        <fullName evidence="6">Toxin VapC</fullName>
    </alternativeName>
</protein>
<organism evidence="8 9">
    <name type="scientific">Jiangella alkaliphila</name>
    <dbReference type="NCBI Taxonomy" id="419479"/>
    <lineage>
        <taxon>Bacteria</taxon>
        <taxon>Bacillati</taxon>
        <taxon>Actinomycetota</taxon>
        <taxon>Actinomycetes</taxon>
        <taxon>Jiangellales</taxon>
        <taxon>Jiangellaceae</taxon>
        <taxon>Jiangella</taxon>
    </lineage>
</organism>
<dbReference type="GO" id="GO:0016787">
    <property type="term" value="F:hydrolase activity"/>
    <property type="evidence" value="ECO:0007669"/>
    <property type="project" value="UniProtKB-KW"/>
</dbReference>
<dbReference type="AlphaFoldDB" id="A0A1H2KD35"/>
<dbReference type="EC" id="3.1.-.-" evidence="6"/>
<evidence type="ECO:0000256" key="6">
    <source>
        <dbReference type="HAMAP-Rule" id="MF_00265"/>
    </source>
</evidence>
<dbReference type="PANTHER" id="PTHR42740:SF1">
    <property type="entry name" value="RIBONUCLEASE VAPC3"/>
    <property type="match status" value="1"/>
</dbReference>
<dbReference type="HAMAP" id="MF_00265">
    <property type="entry name" value="VapC_Nob1"/>
    <property type="match status" value="1"/>
</dbReference>
<dbReference type="Gene3D" id="3.40.50.1010">
    <property type="entry name" value="5'-nuclease"/>
    <property type="match status" value="1"/>
</dbReference>
<evidence type="ECO:0000256" key="1">
    <source>
        <dbReference type="ARBA" id="ARBA00022649"/>
    </source>
</evidence>
<comment type="similarity">
    <text evidence="6">Belongs to the PINc/VapC protein family.</text>
</comment>
<dbReference type="Proteomes" id="UP000182977">
    <property type="component" value="Chromosome I"/>
</dbReference>
<evidence type="ECO:0000313" key="8">
    <source>
        <dbReference type="EMBL" id="SDU66348.1"/>
    </source>
</evidence>
<keyword evidence="3 6" id="KW-0479">Metal-binding</keyword>
<feature type="domain" description="PIN" evidence="7">
    <location>
        <begin position="2"/>
        <end position="122"/>
    </location>
</feature>
<accession>A0A1H2KD35</accession>
<feature type="binding site" evidence="6">
    <location>
        <position position="97"/>
    </location>
    <ligand>
        <name>Mg(2+)</name>
        <dbReference type="ChEBI" id="CHEBI:18420"/>
    </ligand>
</feature>
<reference evidence="9" key="1">
    <citation type="submission" date="2016-10" db="EMBL/GenBank/DDBJ databases">
        <authorList>
            <person name="Varghese N."/>
            <person name="Submissions S."/>
        </authorList>
    </citation>
    <scope>NUCLEOTIDE SEQUENCE [LARGE SCALE GENOMIC DNA]</scope>
    <source>
        <strain evidence="9">DSM 45079</strain>
    </source>
</reference>
<keyword evidence="4 6" id="KW-0378">Hydrolase</keyword>
<evidence type="ECO:0000256" key="4">
    <source>
        <dbReference type="ARBA" id="ARBA00022801"/>
    </source>
</evidence>
<keyword evidence="6" id="KW-0800">Toxin</keyword>
<feature type="binding site" evidence="6">
    <location>
        <position position="5"/>
    </location>
    <ligand>
        <name>Mg(2+)</name>
        <dbReference type="ChEBI" id="CHEBI:18420"/>
    </ligand>
</feature>
<proteinExistence type="inferred from homology"/>
<keyword evidence="2 6" id="KW-0540">Nuclease</keyword>
<evidence type="ECO:0000313" key="9">
    <source>
        <dbReference type="Proteomes" id="UP000182977"/>
    </source>
</evidence>
<dbReference type="GO" id="GO:0000287">
    <property type="term" value="F:magnesium ion binding"/>
    <property type="evidence" value="ECO:0007669"/>
    <property type="project" value="UniProtKB-UniRule"/>
</dbReference>
<evidence type="ECO:0000256" key="5">
    <source>
        <dbReference type="ARBA" id="ARBA00022842"/>
    </source>
</evidence>
<dbReference type="InterPro" id="IPR051749">
    <property type="entry name" value="PINc/VapC_TA_RNase"/>
</dbReference>
<dbReference type="RefSeq" id="WP_046770578.1">
    <property type="nucleotide sequence ID" value="NZ_LBMC01000023.1"/>
</dbReference>
<evidence type="ECO:0000256" key="2">
    <source>
        <dbReference type="ARBA" id="ARBA00022722"/>
    </source>
</evidence>
<evidence type="ECO:0000259" key="7">
    <source>
        <dbReference type="Pfam" id="PF01850"/>
    </source>
</evidence>
<dbReference type="STRING" id="419479.SAMN04488563_3672"/>
<keyword evidence="1 6" id="KW-1277">Toxin-antitoxin system</keyword>
<dbReference type="EMBL" id="LT629791">
    <property type="protein sequence ID" value="SDU66348.1"/>
    <property type="molecule type" value="Genomic_DNA"/>
</dbReference>
<name>A0A1H2KD35_9ACTN</name>
<dbReference type="PANTHER" id="PTHR42740">
    <property type="entry name" value="RIBONUCLEASE VAPC3"/>
    <property type="match status" value="1"/>
</dbReference>
<comment type="cofactor">
    <cofactor evidence="6">
        <name>Mg(2+)</name>
        <dbReference type="ChEBI" id="CHEBI:18420"/>
    </cofactor>
</comment>
<keyword evidence="9" id="KW-1185">Reference proteome</keyword>
<dbReference type="CDD" id="cd18756">
    <property type="entry name" value="PIN_MtVapC15-VapC11-like"/>
    <property type="match status" value="1"/>
</dbReference>